<dbReference type="EMBL" id="SDHZ01000005">
    <property type="protein sequence ID" value="RXK80888.1"/>
    <property type="molecule type" value="Genomic_DNA"/>
</dbReference>
<dbReference type="OrthoDB" id="1036397at2"/>
<gene>
    <name evidence="1" type="ORF">ESB13_22295</name>
</gene>
<reference evidence="1 2" key="1">
    <citation type="submission" date="2019-01" db="EMBL/GenBank/DDBJ databases">
        <title>Filimonas sp. strain TTM-71.</title>
        <authorList>
            <person name="Chen W.-M."/>
        </authorList>
    </citation>
    <scope>NUCLEOTIDE SEQUENCE [LARGE SCALE GENOMIC DNA]</scope>
    <source>
        <strain evidence="1 2">TTM-71</strain>
    </source>
</reference>
<sequence length="73" mass="8324">MVEVFKTNVNNRHQANLLIAEIHQHFNTYRVNFDLEDCDHILRVACDNGGQIEAALVISVLRRYGFTAEILPG</sequence>
<protein>
    <submittedName>
        <fullName evidence="1">Uncharacterized protein</fullName>
    </submittedName>
</protein>
<name>A0A4Q1CZP3_9BACT</name>
<organism evidence="1 2">
    <name type="scientific">Filimonas effusa</name>
    <dbReference type="NCBI Taxonomy" id="2508721"/>
    <lineage>
        <taxon>Bacteria</taxon>
        <taxon>Pseudomonadati</taxon>
        <taxon>Bacteroidota</taxon>
        <taxon>Chitinophagia</taxon>
        <taxon>Chitinophagales</taxon>
        <taxon>Chitinophagaceae</taxon>
        <taxon>Filimonas</taxon>
    </lineage>
</organism>
<evidence type="ECO:0000313" key="1">
    <source>
        <dbReference type="EMBL" id="RXK80888.1"/>
    </source>
</evidence>
<dbReference type="Proteomes" id="UP000290545">
    <property type="component" value="Unassembled WGS sequence"/>
</dbReference>
<dbReference type="AlphaFoldDB" id="A0A4Q1CZP3"/>
<comment type="caution">
    <text evidence="1">The sequence shown here is derived from an EMBL/GenBank/DDBJ whole genome shotgun (WGS) entry which is preliminary data.</text>
</comment>
<proteinExistence type="predicted"/>
<evidence type="ECO:0000313" key="2">
    <source>
        <dbReference type="Proteomes" id="UP000290545"/>
    </source>
</evidence>
<keyword evidence="2" id="KW-1185">Reference proteome</keyword>
<accession>A0A4Q1CZP3</accession>
<dbReference type="RefSeq" id="WP_129006029.1">
    <property type="nucleotide sequence ID" value="NZ_SDHZ01000005.1"/>
</dbReference>